<feature type="domain" description="HTH tetR-type" evidence="7">
    <location>
        <begin position="18"/>
        <end position="78"/>
    </location>
</feature>
<proteinExistence type="predicted"/>
<dbReference type="Pfam" id="PF09209">
    <property type="entry name" value="CecR_C"/>
    <property type="match status" value="1"/>
</dbReference>
<keyword evidence="3 5" id="KW-0238">DNA-binding</keyword>
<keyword evidence="2" id="KW-0805">Transcription regulation</keyword>
<dbReference type="PRINTS" id="PR00455">
    <property type="entry name" value="HTHTETR"/>
</dbReference>
<dbReference type="Proteomes" id="UP001489897">
    <property type="component" value="Unassembled WGS sequence"/>
</dbReference>
<dbReference type="PANTHER" id="PTHR30055">
    <property type="entry name" value="HTH-TYPE TRANSCRIPTIONAL REGULATOR RUTR"/>
    <property type="match status" value="1"/>
</dbReference>
<dbReference type="EMBL" id="JAYMRV010000004">
    <property type="protein sequence ID" value="MEM5422458.1"/>
    <property type="molecule type" value="Genomic_DNA"/>
</dbReference>
<evidence type="ECO:0000256" key="1">
    <source>
        <dbReference type="ARBA" id="ARBA00022491"/>
    </source>
</evidence>
<reference evidence="8 9" key="1">
    <citation type="submission" date="2024-01" db="EMBL/GenBank/DDBJ databases">
        <title>The diversity of rhizobia nodulating Mimosa spp. in eleven states of Brazil covering several biomes is determined by host plant, location, and edaphic factors.</title>
        <authorList>
            <person name="Rouws L."/>
            <person name="Barauna A."/>
            <person name="Beukes C."/>
            <person name="De Faria S.M."/>
            <person name="Gross E."/>
            <person name="Dos Reis Junior F.B."/>
            <person name="Simon M."/>
            <person name="Maluk M."/>
            <person name="Odee D.W."/>
            <person name="Kenicer G."/>
            <person name="Young J.P.W."/>
            <person name="Reis V.M."/>
            <person name="Zilli J."/>
            <person name="James E.K."/>
        </authorList>
    </citation>
    <scope>NUCLEOTIDE SEQUENCE [LARGE SCALE GENOMIC DNA]</scope>
    <source>
        <strain evidence="8 9">JPY167</strain>
    </source>
</reference>
<evidence type="ECO:0000256" key="3">
    <source>
        <dbReference type="ARBA" id="ARBA00023125"/>
    </source>
</evidence>
<evidence type="ECO:0000256" key="5">
    <source>
        <dbReference type="PROSITE-ProRule" id="PRU00335"/>
    </source>
</evidence>
<dbReference type="PROSITE" id="PS01081">
    <property type="entry name" value="HTH_TETR_1"/>
    <property type="match status" value="1"/>
</dbReference>
<dbReference type="Pfam" id="PF00440">
    <property type="entry name" value="TetR_N"/>
    <property type="match status" value="1"/>
</dbReference>
<dbReference type="InterPro" id="IPR009057">
    <property type="entry name" value="Homeodomain-like_sf"/>
</dbReference>
<dbReference type="InterPro" id="IPR050109">
    <property type="entry name" value="HTH-type_TetR-like_transc_reg"/>
</dbReference>
<evidence type="ECO:0000256" key="6">
    <source>
        <dbReference type="SAM" id="MobiDB-lite"/>
    </source>
</evidence>
<sequence length="261" mass="28810">MTKSRGRSGTATGYVCGNETRSRIIAAALTLFGLRGFEGASTRDIAELAGVNPPALRYYFSNKEGVYLACVDHIATTISDHLASPVDAARAVLDKDGDDDQLIRAFREIQKHLAQYLFTSAEPDSWRLFMAREQAGLGPQFPEAQLRDRLQTRLIPVCSEIVARLMGRDAGDEEALLRALTITGQLIAIHLTRRSMMLSLGWESIDTHRLGWITSIVDRQTALLLEEVVRERPARIVRAGAKAPFPQQPTQGLAPRPDAMT</sequence>
<organism evidence="8 9">
    <name type="scientific">Paraburkholderia ferrariae</name>
    <dbReference type="NCBI Taxonomy" id="386056"/>
    <lineage>
        <taxon>Bacteria</taxon>
        <taxon>Pseudomonadati</taxon>
        <taxon>Pseudomonadota</taxon>
        <taxon>Betaproteobacteria</taxon>
        <taxon>Burkholderiales</taxon>
        <taxon>Burkholderiaceae</taxon>
        <taxon>Paraburkholderia</taxon>
    </lineage>
</organism>
<gene>
    <name evidence="8" type="ORF">VSR73_15475</name>
</gene>
<keyword evidence="9" id="KW-1185">Reference proteome</keyword>
<evidence type="ECO:0000256" key="4">
    <source>
        <dbReference type="ARBA" id="ARBA00023163"/>
    </source>
</evidence>
<dbReference type="Gene3D" id="1.10.10.60">
    <property type="entry name" value="Homeodomain-like"/>
    <property type="match status" value="1"/>
</dbReference>
<evidence type="ECO:0000259" key="7">
    <source>
        <dbReference type="PROSITE" id="PS50977"/>
    </source>
</evidence>
<evidence type="ECO:0000313" key="8">
    <source>
        <dbReference type="EMBL" id="MEM5422458.1"/>
    </source>
</evidence>
<dbReference type="InterPro" id="IPR023772">
    <property type="entry name" value="DNA-bd_HTH_TetR-type_CS"/>
</dbReference>
<dbReference type="InterPro" id="IPR015292">
    <property type="entry name" value="Tscrpt_reg_YbiH_C"/>
</dbReference>
<dbReference type="RefSeq" id="WP_069268759.1">
    <property type="nucleotide sequence ID" value="NZ_JAYMRV010000004.1"/>
</dbReference>
<feature type="region of interest" description="Disordered" evidence="6">
    <location>
        <begin position="242"/>
        <end position="261"/>
    </location>
</feature>
<feature type="DNA-binding region" description="H-T-H motif" evidence="5">
    <location>
        <begin position="41"/>
        <end position="60"/>
    </location>
</feature>
<keyword evidence="1" id="KW-0678">Repressor</keyword>
<evidence type="ECO:0000313" key="9">
    <source>
        <dbReference type="Proteomes" id="UP001489897"/>
    </source>
</evidence>
<dbReference type="PANTHER" id="PTHR30055:SF234">
    <property type="entry name" value="HTH-TYPE TRANSCRIPTIONAL REGULATOR BETI"/>
    <property type="match status" value="1"/>
</dbReference>
<comment type="caution">
    <text evidence="8">The sequence shown here is derived from an EMBL/GenBank/DDBJ whole genome shotgun (WGS) entry which is preliminary data.</text>
</comment>
<dbReference type="PROSITE" id="PS50977">
    <property type="entry name" value="HTH_TETR_2"/>
    <property type="match status" value="1"/>
</dbReference>
<keyword evidence="4" id="KW-0804">Transcription</keyword>
<dbReference type="SUPFAM" id="SSF48498">
    <property type="entry name" value="Tetracyclin repressor-like, C-terminal domain"/>
    <property type="match status" value="1"/>
</dbReference>
<dbReference type="InterPro" id="IPR001647">
    <property type="entry name" value="HTH_TetR"/>
</dbReference>
<dbReference type="InterPro" id="IPR036271">
    <property type="entry name" value="Tet_transcr_reg_TetR-rel_C_sf"/>
</dbReference>
<dbReference type="SUPFAM" id="SSF46689">
    <property type="entry name" value="Homeodomain-like"/>
    <property type="match status" value="1"/>
</dbReference>
<name>A0ABU9RQV6_9BURK</name>
<protein>
    <submittedName>
        <fullName evidence="8">CerR family C-terminal domain-containing protein</fullName>
    </submittedName>
</protein>
<dbReference type="Gene3D" id="1.10.357.10">
    <property type="entry name" value="Tetracycline Repressor, domain 2"/>
    <property type="match status" value="1"/>
</dbReference>
<accession>A0ABU9RQV6</accession>
<evidence type="ECO:0000256" key="2">
    <source>
        <dbReference type="ARBA" id="ARBA00023015"/>
    </source>
</evidence>